<dbReference type="Pfam" id="PF11294">
    <property type="entry name" value="DUF3095"/>
    <property type="match status" value="1"/>
</dbReference>
<reference evidence="1 2" key="1">
    <citation type="submission" date="2016-11" db="EMBL/GenBank/DDBJ databases">
        <title>Gramella sp. LPB0144 isolated from marine environment.</title>
        <authorList>
            <person name="Kim E."/>
            <person name="Yi H."/>
        </authorList>
    </citation>
    <scope>NUCLEOTIDE SEQUENCE [LARGE SCALE GENOMIC DNA]</scope>
    <source>
        <strain evidence="1 2">LPB0144</strain>
    </source>
</reference>
<proteinExistence type="predicted"/>
<protein>
    <recommendedName>
        <fullName evidence="3">DUF3095 domain-containing protein</fullName>
    </recommendedName>
</protein>
<dbReference type="STRING" id="1913577.LPB144_09830"/>
<name>A0A1L3J6D1_9FLAO</name>
<evidence type="ECO:0000313" key="2">
    <source>
        <dbReference type="Proteomes" id="UP000182510"/>
    </source>
</evidence>
<keyword evidence="2" id="KW-1185">Reference proteome</keyword>
<dbReference type="RefSeq" id="WP_072553372.1">
    <property type="nucleotide sequence ID" value="NZ_CP018153.1"/>
</dbReference>
<evidence type="ECO:0000313" key="1">
    <source>
        <dbReference type="EMBL" id="APG60682.1"/>
    </source>
</evidence>
<evidence type="ECO:0008006" key="3">
    <source>
        <dbReference type="Google" id="ProtNLM"/>
    </source>
</evidence>
<accession>A0A1L3J6D1</accession>
<dbReference type="EMBL" id="CP018153">
    <property type="protein sequence ID" value="APG60682.1"/>
    <property type="molecule type" value="Genomic_DNA"/>
</dbReference>
<sequence>MMQNSRNFFSDLDIHDLPLSELISDREKFCDLPEDWHIIVSDIRNSTLAIQENKHNEVNLVATGCVIAVLNIAEDSGIAIPFFFGGDGAIFIIPEELLHPALSALQKHSQNTLKNFGFELSIGSFSIKEIYRKDIELKISRAKVNNKLNIPVIMGNGLQYAEDEIKNQSEPQRISPSTAKLNLKGMECKWDKIKPPKEDQEVVSLIVAGCGHEDYSKVYATVMRQIDEIYGSHGNRKPISVEKLKINAGLQRINDEMKFKLGKWDLLTFIKSLILSNFGEFYLKNTKRGKSYLKRLVELTDNLSIDGRINTVITGTIEQRKALIEKLDHLEQANKIKYGYHTSSESIMSCYVKDMQTEQHIHFVDGGNGGYTKAANQLKSKFTG</sequence>
<dbReference type="KEGG" id="grl:LPB144_09830"/>
<dbReference type="InterPro" id="IPR021445">
    <property type="entry name" value="DUF3095"/>
</dbReference>
<organism evidence="1 2">
    <name type="scientific">Christiangramia salexigens</name>
    <dbReference type="NCBI Taxonomy" id="1913577"/>
    <lineage>
        <taxon>Bacteria</taxon>
        <taxon>Pseudomonadati</taxon>
        <taxon>Bacteroidota</taxon>
        <taxon>Flavobacteriia</taxon>
        <taxon>Flavobacteriales</taxon>
        <taxon>Flavobacteriaceae</taxon>
        <taxon>Christiangramia</taxon>
    </lineage>
</organism>
<dbReference type="Proteomes" id="UP000182510">
    <property type="component" value="Chromosome"/>
</dbReference>
<gene>
    <name evidence="1" type="ORF">LPB144_09830</name>
</gene>
<dbReference type="AlphaFoldDB" id="A0A1L3J6D1"/>